<keyword evidence="4" id="KW-1185">Reference proteome</keyword>
<evidence type="ECO:0000313" key="4">
    <source>
        <dbReference type="Proteomes" id="UP000319927"/>
    </source>
</evidence>
<dbReference type="SUPFAM" id="SSF48208">
    <property type="entry name" value="Six-hairpin glycosidases"/>
    <property type="match status" value="1"/>
</dbReference>
<feature type="domain" description="Putative glycogen debranching enzyme N-terminal" evidence="1">
    <location>
        <begin position="44"/>
        <end position="228"/>
    </location>
</feature>
<dbReference type="Proteomes" id="UP000319927">
    <property type="component" value="Unassembled WGS sequence"/>
</dbReference>
<proteinExistence type="predicted"/>
<name>A0A561WFI2_9ACTN</name>
<evidence type="ECO:0000259" key="2">
    <source>
        <dbReference type="Pfam" id="PF22422"/>
    </source>
</evidence>
<dbReference type="Pfam" id="PF22422">
    <property type="entry name" value="MGH1-like_GH"/>
    <property type="match status" value="1"/>
</dbReference>
<dbReference type="RefSeq" id="WP_246158129.1">
    <property type="nucleotide sequence ID" value="NZ_VIXA01000002.1"/>
</dbReference>
<evidence type="ECO:0000259" key="1">
    <source>
        <dbReference type="Pfam" id="PF14742"/>
    </source>
</evidence>
<dbReference type="InterPro" id="IPR032856">
    <property type="entry name" value="GDE_N_bis"/>
</dbReference>
<reference evidence="3 4" key="1">
    <citation type="submission" date="2019-06" db="EMBL/GenBank/DDBJ databases">
        <title>Sequencing the genomes of 1000 actinobacteria strains.</title>
        <authorList>
            <person name="Klenk H.-P."/>
        </authorList>
    </citation>
    <scope>NUCLEOTIDE SEQUENCE [LARGE SCALE GENOMIC DNA]</scope>
    <source>
        <strain evidence="3 4">DSM 102131</strain>
    </source>
</reference>
<dbReference type="Pfam" id="PF14742">
    <property type="entry name" value="GDE_N_bis"/>
    <property type="match status" value="1"/>
</dbReference>
<evidence type="ECO:0000313" key="3">
    <source>
        <dbReference type="EMBL" id="TWG22619.1"/>
    </source>
</evidence>
<feature type="domain" description="Mannosylglycerate hydrolase MGH1-like glycoside hydrolase" evidence="2">
    <location>
        <begin position="390"/>
        <end position="622"/>
    </location>
</feature>
<accession>A0A561WFI2</accession>
<sequence>MESTSKRATPADPLPGITVDVRTAGQEVATLPPGLGPDAIGVLDGRTFMYSDASGDVPPGSIGGLLVEDTRHLNRWLLTINGQRLVTLGSAVTDYYSADFFLTNPGHPKLPANAIDVRRRRIVGRNGLHERIDITSFAARPARVELRLQVGTDFADLLEIRGSGVRDRSAKITREHVADGSRLQFCYANDGFTADTVVHARPPATRVDGDDLVWDLDLHRGERQRVDLHVPLALGPMDLPSVHVRFDEGEPRDDPTSRWLAERPNIETDSQLLARMLYKASDDILALRARAKIGGEEVLLPSAGVPWFLTLFGRDALIMAYQTIVLNPYLARGTLTALARFQGTKCDDFTDEEPGKILHEVRGGELTRLGEKPYGPYYGTADATQLWLILLSEYWRWTGDDEFVRSLRDHAIAALNWIDRYGDRDGDGYVEYATRSSEGLGNQCWRDSWDGIQFADAELPVLPIATCEIQGYTYDAKLRLAELAAGPLADPALAARLRKEARQLFERFNRDFWIDGRGGYYAVGLDGDKRRIDSMTSSMGHLLWSGIVPDDRAPIVARQLMSESMFSGWGIRTLSTDDSGYNPIGYHSGTVWPHETSLIAAGLTRYGFRTEVNQLALAMLDAAAAFDFRLPETFAGHSRTHGRFPVPYPTPCSPQAWATGAPALMMRAMLAAEARNGELVVDPCLPDEIGRVLITRLHAFGKRWNIEAIGTIGHVRLTT</sequence>
<dbReference type="GO" id="GO:0005975">
    <property type="term" value="P:carbohydrate metabolic process"/>
    <property type="evidence" value="ECO:0007669"/>
    <property type="project" value="InterPro"/>
</dbReference>
<comment type="caution">
    <text evidence="3">The sequence shown here is derived from an EMBL/GenBank/DDBJ whole genome shotgun (WGS) entry which is preliminary data.</text>
</comment>
<organism evidence="3 4">
    <name type="scientific">Micromonospora palomenae</name>
    <dbReference type="NCBI Taxonomy" id="1461247"/>
    <lineage>
        <taxon>Bacteria</taxon>
        <taxon>Bacillati</taxon>
        <taxon>Actinomycetota</taxon>
        <taxon>Actinomycetes</taxon>
        <taxon>Micromonosporales</taxon>
        <taxon>Micromonosporaceae</taxon>
        <taxon>Micromonospora</taxon>
    </lineage>
</organism>
<dbReference type="Gene3D" id="1.50.10.10">
    <property type="match status" value="1"/>
</dbReference>
<dbReference type="InterPro" id="IPR054491">
    <property type="entry name" value="MGH1-like_GH"/>
</dbReference>
<dbReference type="InterPro" id="IPR008928">
    <property type="entry name" value="6-hairpin_glycosidase_sf"/>
</dbReference>
<dbReference type="EMBL" id="VIXA01000002">
    <property type="protein sequence ID" value="TWG22619.1"/>
    <property type="molecule type" value="Genomic_DNA"/>
</dbReference>
<dbReference type="AlphaFoldDB" id="A0A561WFI2"/>
<dbReference type="InterPro" id="IPR012341">
    <property type="entry name" value="6hp_glycosidase-like_sf"/>
</dbReference>
<protein>
    <submittedName>
        <fullName evidence="3">Glycogen debranching enzyme</fullName>
    </submittedName>
</protein>
<gene>
    <name evidence="3" type="ORF">FHX75_121150</name>
</gene>